<gene>
    <name evidence="1" type="ORF">M9458_052463</name>
</gene>
<proteinExistence type="predicted"/>
<feature type="non-terminal residue" evidence="1">
    <location>
        <position position="1"/>
    </location>
</feature>
<accession>A0ABD0MT36</accession>
<protein>
    <submittedName>
        <fullName evidence="1">Uncharacterized protein</fullName>
    </submittedName>
</protein>
<evidence type="ECO:0000313" key="1">
    <source>
        <dbReference type="EMBL" id="KAL0152740.1"/>
    </source>
</evidence>
<feature type="non-terminal residue" evidence="1">
    <location>
        <position position="69"/>
    </location>
</feature>
<keyword evidence="2" id="KW-1185">Reference proteome</keyword>
<organism evidence="1 2">
    <name type="scientific">Cirrhinus mrigala</name>
    <name type="common">Mrigala</name>
    <dbReference type="NCBI Taxonomy" id="683832"/>
    <lineage>
        <taxon>Eukaryota</taxon>
        <taxon>Metazoa</taxon>
        <taxon>Chordata</taxon>
        <taxon>Craniata</taxon>
        <taxon>Vertebrata</taxon>
        <taxon>Euteleostomi</taxon>
        <taxon>Actinopterygii</taxon>
        <taxon>Neopterygii</taxon>
        <taxon>Teleostei</taxon>
        <taxon>Ostariophysi</taxon>
        <taxon>Cypriniformes</taxon>
        <taxon>Cyprinidae</taxon>
        <taxon>Labeoninae</taxon>
        <taxon>Labeonini</taxon>
        <taxon>Cirrhinus</taxon>
    </lineage>
</organism>
<dbReference type="EMBL" id="JAMKFB020000189">
    <property type="protein sequence ID" value="KAL0152740.1"/>
    <property type="molecule type" value="Genomic_DNA"/>
</dbReference>
<name>A0ABD0MT36_CIRMR</name>
<sequence length="69" mass="7950">LAFLRVELPLEQVFRHAVHTDASTTNWGTTYDRQAVSGVWTGPQLHWHINCQELLAVRLALNHLKGYLR</sequence>
<dbReference type="AlphaFoldDB" id="A0ABD0MT36"/>
<reference evidence="1 2" key="1">
    <citation type="submission" date="2024-05" db="EMBL/GenBank/DDBJ databases">
        <title>Genome sequencing and assembly of Indian major carp, Cirrhinus mrigala (Hamilton, 1822).</title>
        <authorList>
            <person name="Mohindra V."/>
            <person name="Chowdhury L.M."/>
            <person name="Lal K."/>
            <person name="Jena J.K."/>
        </authorList>
    </citation>
    <scope>NUCLEOTIDE SEQUENCE [LARGE SCALE GENOMIC DNA]</scope>
    <source>
        <strain evidence="1">CM1030</strain>
        <tissue evidence="1">Blood</tissue>
    </source>
</reference>
<evidence type="ECO:0000313" key="2">
    <source>
        <dbReference type="Proteomes" id="UP001529510"/>
    </source>
</evidence>
<dbReference type="Proteomes" id="UP001529510">
    <property type="component" value="Unassembled WGS sequence"/>
</dbReference>
<comment type="caution">
    <text evidence="1">The sequence shown here is derived from an EMBL/GenBank/DDBJ whole genome shotgun (WGS) entry which is preliminary data.</text>
</comment>